<keyword evidence="1" id="KW-1133">Transmembrane helix</keyword>
<feature type="transmembrane region" description="Helical" evidence="1">
    <location>
        <begin position="12"/>
        <end position="34"/>
    </location>
</feature>
<protein>
    <submittedName>
        <fullName evidence="2">Uncharacterized protein</fullName>
    </submittedName>
</protein>
<sequence length="144" mass="16534">MAVKTVSTFSRFIYLNAYAFLLVFMGIGIALVPLYRISPWLTALQAIPVLVCLANGLKIFRSWKDKGRKYRILMERNSETFRPDSFTEYMQAPCGRLLVRIVLKDLGKSDMYSSLLKLRKPVMDNLRTSCTPQKTIVYIDGKKV</sequence>
<dbReference type="EMBL" id="JADIMK010000017">
    <property type="protein sequence ID" value="MBO8455199.1"/>
    <property type="molecule type" value="Genomic_DNA"/>
</dbReference>
<evidence type="ECO:0000313" key="3">
    <source>
        <dbReference type="Proteomes" id="UP000823617"/>
    </source>
</evidence>
<reference evidence="2" key="1">
    <citation type="submission" date="2020-10" db="EMBL/GenBank/DDBJ databases">
        <authorList>
            <person name="Gilroy R."/>
        </authorList>
    </citation>
    <scope>NUCLEOTIDE SEQUENCE</scope>
    <source>
        <strain evidence="2">B1-3475</strain>
    </source>
</reference>
<organism evidence="2 3">
    <name type="scientific">Candidatus Cryptobacteroides intestinigallinarum</name>
    <dbReference type="NCBI Taxonomy" id="2840767"/>
    <lineage>
        <taxon>Bacteria</taxon>
        <taxon>Pseudomonadati</taxon>
        <taxon>Bacteroidota</taxon>
        <taxon>Bacteroidia</taxon>
        <taxon>Bacteroidales</taxon>
        <taxon>Candidatus Cryptobacteroides</taxon>
    </lineage>
</organism>
<keyword evidence="1" id="KW-0812">Transmembrane</keyword>
<keyword evidence="1" id="KW-0472">Membrane</keyword>
<gene>
    <name evidence="2" type="ORF">IAC08_02195</name>
</gene>
<dbReference type="Proteomes" id="UP000823617">
    <property type="component" value="Unassembled WGS sequence"/>
</dbReference>
<evidence type="ECO:0000313" key="2">
    <source>
        <dbReference type="EMBL" id="MBO8455199.1"/>
    </source>
</evidence>
<accession>A0A9D9HJX2</accession>
<dbReference type="AlphaFoldDB" id="A0A9D9HJX2"/>
<feature type="transmembrane region" description="Helical" evidence="1">
    <location>
        <begin position="40"/>
        <end position="60"/>
    </location>
</feature>
<proteinExistence type="predicted"/>
<comment type="caution">
    <text evidence="2">The sequence shown here is derived from an EMBL/GenBank/DDBJ whole genome shotgun (WGS) entry which is preliminary data.</text>
</comment>
<name>A0A9D9HJX2_9BACT</name>
<reference evidence="2" key="2">
    <citation type="journal article" date="2021" name="PeerJ">
        <title>Extensive microbial diversity within the chicken gut microbiome revealed by metagenomics and culture.</title>
        <authorList>
            <person name="Gilroy R."/>
            <person name="Ravi A."/>
            <person name="Getino M."/>
            <person name="Pursley I."/>
            <person name="Horton D.L."/>
            <person name="Alikhan N.F."/>
            <person name="Baker D."/>
            <person name="Gharbi K."/>
            <person name="Hall N."/>
            <person name="Watson M."/>
            <person name="Adriaenssens E.M."/>
            <person name="Foster-Nyarko E."/>
            <person name="Jarju S."/>
            <person name="Secka A."/>
            <person name="Antonio M."/>
            <person name="Oren A."/>
            <person name="Chaudhuri R.R."/>
            <person name="La Ragione R."/>
            <person name="Hildebrand F."/>
            <person name="Pallen M.J."/>
        </authorList>
    </citation>
    <scope>NUCLEOTIDE SEQUENCE</scope>
    <source>
        <strain evidence="2">B1-3475</strain>
    </source>
</reference>
<evidence type="ECO:0000256" key="1">
    <source>
        <dbReference type="SAM" id="Phobius"/>
    </source>
</evidence>